<name>A0ACB6S0E0_9PLEO</name>
<evidence type="ECO:0000313" key="2">
    <source>
        <dbReference type="Proteomes" id="UP000799754"/>
    </source>
</evidence>
<protein>
    <submittedName>
        <fullName evidence="1">Uncharacterized protein</fullName>
    </submittedName>
</protein>
<keyword evidence="2" id="KW-1185">Reference proteome</keyword>
<reference evidence="1" key="1">
    <citation type="journal article" date="2020" name="Stud. Mycol.">
        <title>101 Dothideomycetes genomes: a test case for predicting lifestyles and emergence of pathogens.</title>
        <authorList>
            <person name="Haridas S."/>
            <person name="Albert R."/>
            <person name="Binder M."/>
            <person name="Bloem J."/>
            <person name="Labutti K."/>
            <person name="Salamov A."/>
            <person name="Andreopoulos B."/>
            <person name="Baker S."/>
            <person name="Barry K."/>
            <person name="Bills G."/>
            <person name="Bluhm B."/>
            <person name="Cannon C."/>
            <person name="Castanera R."/>
            <person name="Culley D."/>
            <person name="Daum C."/>
            <person name="Ezra D."/>
            <person name="Gonzalez J."/>
            <person name="Henrissat B."/>
            <person name="Kuo A."/>
            <person name="Liang C."/>
            <person name="Lipzen A."/>
            <person name="Lutzoni F."/>
            <person name="Magnuson J."/>
            <person name="Mondo S."/>
            <person name="Nolan M."/>
            <person name="Ohm R."/>
            <person name="Pangilinan J."/>
            <person name="Park H.-J."/>
            <person name="Ramirez L."/>
            <person name="Alfaro M."/>
            <person name="Sun H."/>
            <person name="Tritt A."/>
            <person name="Yoshinaga Y."/>
            <person name="Zwiers L.-H."/>
            <person name="Turgeon B."/>
            <person name="Goodwin S."/>
            <person name="Spatafora J."/>
            <person name="Crous P."/>
            <person name="Grigoriev I."/>
        </authorList>
    </citation>
    <scope>NUCLEOTIDE SEQUENCE</scope>
    <source>
        <strain evidence="1">CBS 525.71</strain>
    </source>
</reference>
<proteinExistence type="predicted"/>
<dbReference type="EMBL" id="MU006715">
    <property type="protein sequence ID" value="KAF2627755.1"/>
    <property type="molecule type" value="Genomic_DNA"/>
</dbReference>
<gene>
    <name evidence="1" type="ORF">BU25DRAFT_392042</name>
</gene>
<dbReference type="Proteomes" id="UP000799754">
    <property type="component" value="Unassembled WGS sequence"/>
</dbReference>
<accession>A0ACB6S0E0</accession>
<sequence>MAARPRRLGQTKDGATPLLRTVGGKPHAREEDREEMQKKKSTTQEGLITEEWDELNLNADPVDPDEVLRAPPKSSKPTPDSDALRKPPGSKPGLRKPAPKKTRPSAPRVPGKGQYEQSRAVKEDLDGDKENANSKQTPPVSSADIWGFGIHSSQTSQKGPKKTFGGGNKTKNIHAAPPATKETNRRLAKSGPKSNQKPEPSSEVRSEGNERDDLSSMGEEEIDNLLDSSDLDSGDERHRRIPEDPELRKVPAKKKKPARINGDAFDSTALNGQGLDNLLKPTLREQLGLTDTQDSSLPPSSAPQEDMDNIDSYVRELPAEAEEGTACPICNEPVDQDYYWDFWKDRNKTVKNQAAFCHTHRKSTAQKEYLAEGYPAKDGVPALNWSRIPERIKKHRMVLHAILAGEKPSIYRTRYEPLALTGKAAAVPSKRTDLSPSKQAELASYALDDNTVYPGYYGPRGRRLITESVMSLLNTEIKRSTDPVVQTSGPATFVQAVLVPEVSVRLIMEDLKVDWDGAEEVRERTFEMGVLLNEEIEDEVVVDEEEGENEYHH</sequence>
<evidence type="ECO:0000313" key="1">
    <source>
        <dbReference type="EMBL" id="KAF2627755.1"/>
    </source>
</evidence>
<organism evidence="1 2">
    <name type="scientific">Macroventuria anomochaeta</name>
    <dbReference type="NCBI Taxonomy" id="301207"/>
    <lineage>
        <taxon>Eukaryota</taxon>
        <taxon>Fungi</taxon>
        <taxon>Dikarya</taxon>
        <taxon>Ascomycota</taxon>
        <taxon>Pezizomycotina</taxon>
        <taxon>Dothideomycetes</taxon>
        <taxon>Pleosporomycetidae</taxon>
        <taxon>Pleosporales</taxon>
        <taxon>Pleosporineae</taxon>
        <taxon>Didymellaceae</taxon>
        <taxon>Macroventuria</taxon>
    </lineage>
</organism>
<comment type="caution">
    <text evidence="1">The sequence shown here is derived from an EMBL/GenBank/DDBJ whole genome shotgun (WGS) entry which is preliminary data.</text>
</comment>